<accession>A0ABU6YQG2</accession>
<evidence type="ECO:0000313" key="3">
    <source>
        <dbReference type="Proteomes" id="UP001341840"/>
    </source>
</evidence>
<dbReference type="Gene3D" id="1.25.10.10">
    <property type="entry name" value="Leucine-rich Repeat Variant"/>
    <property type="match status" value="1"/>
</dbReference>
<keyword evidence="3" id="KW-1185">Reference proteome</keyword>
<gene>
    <name evidence="2" type="ORF">PIB30_080240</name>
</gene>
<dbReference type="InterPro" id="IPR011989">
    <property type="entry name" value="ARM-like"/>
</dbReference>
<keyword evidence="1" id="KW-1133">Transmembrane helix</keyword>
<keyword evidence="1" id="KW-0812">Transmembrane</keyword>
<dbReference type="PANTHER" id="PTHR10013:SF0">
    <property type="entry name" value="GENERAL VESICULAR TRANSPORT FACTOR P115"/>
    <property type="match status" value="1"/>
</dbReference>
<sequence length="370" mass="41139">MEVRVVGMWSDGGGPRRGDELGRDGARFLADSHFVMVLMPVVFDNKPNQQWYRAILTHINLFLRHSSWLRRRACPPKAHLLTTRNAPVTGGITGGFRGDVIGGIRVGIIGGFLSPCLGRKMLPADFLFDRNSAESFIFSNSYHHSPSLTTIHRRPSPSSSPSTIALQSLETPLTLCPKSRRFPLPQTVADSPFYLFPLATTTTRPYLTVTLSLSPFSKTLAHIHCRCTTSRSSPPHIHRGRSFVFVAGVLASLSFVASPCLLALLRRRPPHVAALPSSPEDFRLIMVIRNEALLLLTHLTREAEIGVVVQDCLELLNNLLRNNSSNQVLLRETIGLDSLISILKQRGSAYSFTQQKEYAEDSKEVLYMPM</sequence>
<dbReference type="InterPro" id="IPR024095">
    <property type="entry name" value="Vesicle_P115"/>
</dbReference>
<reference evidence="2 3" key="1">
    <citation type="journal article" date="2023" name="Plants (Basel)">
        <title>Bridging the Gap: Combining Genomics and Transcriptomics Approaches to Understand Stylosanthes scabra, an Orphan Legume from the Brazilian Caatinga.</title>
        <authorList>
            <person name="Ferreira-Neto J.R.C."/>
            <person name="da Silva M.D."/>
            <person name="Binneck E."/>
            <person name="de Melo N.F."/>
            <person name="da Silva R.H."/>
            <person name="de Melo A.L.T.M."/>
            <person name="Pandolfi V."/>
            <person name="Bustamante F.O."/>
            <person name="Brasileiro-Vidal A.C."/>
            <person name="Benko-Iseppon A.M."/>
        </authorList>
    </citation>
    <scope>NUCLEOTIDE SEQUENCE [LARGE SCALE GENOMIC DNA]</scope>
    <source>
        <tissue evidence="2">Leaves</tissue>
    </source>
</reference>
<feature type="transmembrane region" description="Helical" evidence="1">
    <location>
        <begin position="243"/>
        <end position="265"/>
    </location>
</feature>
<organism evidence="2 3">
    <name type="scientific">Stylosanthes scabra</name>
    <dbReference type="NCBI Taxonomy" id="79078"/>
    <lineage>
        <taxon>Eukaryota</taxon>
        <taxon>Viridiplantae</taxon>
        <taxon>Streptophyta</taxon>
        <taxon>Embryophyta</taxon>
        <taxon>Tracheophyta</taxon>
        <taxon>Spermatophyta</taxon>
        <taxon>Magnoliopsida</taxon>
        <taxon>eudicotyledons</taxon>
        <taxon>Gunneridae</taxon>
        <taxon>Pentapetalae</taxon>
        <taxon>rosids</taxon>
        <taxon>fabids</taxon>
        <taxon>Fabales</taxon>
        <taxon>Fabaceae</taxon>
        <taxon>Papilionoideae</taxon>
        <taxon>50 kb inversion clade</taxon>
        <taxon>dalbergioids sensu lato</taxon>
        <taxon>Dalbergieae</taxon>
        <taxon>Pterocarpus clade</taxon>
        <taxon>Stylosanthes</taxon>
    </lineage>
</organism>
<proteinExistence type="predicted"/>
<name>A0ABU6YQG2_9FABA</name>
<protein>
    <submittedName>
        <fullName evidence="2">Uncharacterized protein</fullName>
    </submittedName>
</protein>
<dbReference type="PANTHER" id="PTHR10013">
    <property type="entry name" value="GENERAL VESICULAR TRANSPORT FACTOR P115"/>
    <property type="match status" value="1"/>
</dbReference>
<keyword evidence="1" id="KW-0472">Membrane</keyword>
<dbReference type="Proteomes" id="UP001341840">
    <property type="component" value="Unassembled WGS sequence"/>
</dbReference>
<evidence type="ECO:0000313" key="2">
    <source>
        <dbReference type="EMBL" id="MED6212121.1"/>
    </source>
</evidence>
<evidence type="ECO:0000256" key="1">
    <source>
        <dbReference type="SAM" id="Phobius"/>
    </source>
</evidence>
<comment type="caution">
    <text evidence="2">The sequence shown here is derived from an EMBL/GenBank/DDBJ whole genome shotgun (WGS) entry which is preliminary data.</text>
</comment>
<dbReference type="EMBL" id="JASCZI010242818">
    <property type="protein sequence ID" value="MED6212121.1"/>
    <property type="molecule type" value="Genomic_DNA"/>
</dbReference>